<dbReference type="eggNOG" id="COG1396">
    <property type="taxonomic scope" value="Bacteria"/>
</dbReference>
<organism evidence="4 5">
    <name type="scientific">Paenibacillus tyrfis</name>
    <dbReference type="NCBI Taxonomy" id="1501230"/>
    <lineage>
        <taxon>Bacteria</taxon>
        <taxon>Bacillati</taxon>
        <taxon>Bacillota</taxon>
        <taxon>Bacilli</taxon>
        <taxon>Bacillales</taxon>
        <taxon>Paenibacillaceae</taxon>
        <taxon>Paenibacillus</taxon>
    </lineage>
</organism>
<dbReference type="Gene3D" id="1.10.260.40">
    <property type="entry name" value="lambda repressor-like DNA-binding domains"/>
    <property type="match status" value="1"/>
</dbReference>
<dbReference type="AlphaFoldDB" id="A0A081NZ71"/>
<dbReference type="Pfam" id="PF01381">
    <property type="entry name" value="HTH_3"/>
    <property type="match status" value="1"/>
</dbReference>
<comment type="caution">
    <text evidence="4">The sequence shown here is derived from an EMBL/GenBank/DDBJ whole genome shotgun (WGS) entry which is preliminary data.</text>
</comment>
<dbReference type="InterPro" id="IPR010982">
    <property type="entry name" value="Lambda_DNA-bd_dom_sf"/>
</dbReference>
<dbReference type="InterPro" id="IPR001387">
    <property type="entry name" value="Cro/C1-type_HTH"/>
</dbReference>
<dbReference type="PANTHER" id="PTHR46558:SF11">
    <property type="entry name" value="HTH-TYPE TRANSCRIPTIONAL REGULATOR XRE"/>
    <property type="match status" value="1"/>
</dbReference>
<evidence type="ECO:0000256" key="1">
    <source>
        <dbReference type="ARBA" id="ARBA00023125"/>
    </source>
</evidence>
<dbReference type="SMART" id="SM00530">
    <property type="entry name" value="HTH_XRE"/>
    <property type="match status" value="1"/>
</dbReference>
<accession>A0A081NZ71</accession>
<dbReference type="EMBL" id="JNVM01000020">
    <property type="protein sequence ID" value="KEQ23744.1"/>
    <property type="molecule type" value="Genomic_DNA"/>
</dbReference>
<gene>
    <name evidence="4" type="ORF">ET33_14840</name>
</gene>
<keyword evidence="5" id="KW-1185">Reference proteome</keyword>
<proteinExistence type="predicted"/>
<evidence type="ECO:0000256" key="2">
    <source>
        <dbReference type="SAM" id="MobiDB-lite"/>
    </source>
</evidence>
<evidence type="ECO:0000313" key="4">
    <source>
        <dbReference type="EMBL" id="KEQ23744.1"/>
    </source>
</evidence>
<sequence length="148" mass="16904">MGNRVRDIRKARNMAGTVVAELLNITPQYYYEIERGKKRLSADMAGKLAAYFQVTTDYLLGLSDEPSPNVSAMEEKRDASSLTPKEEKDIARDLERMLSDLESDEALAFHGETLDEESKELLRISLENSMRLAKQLAKQKFTPNKYRK</sequence>
<dbReference type="OrthoDB" id="5190137at2"/>
<feature type="region of interest" description="Disordered" evidence="2">
    <location>
        <begin position="66"/>
        <end position="85"/>
    </location>
</feature>
<feature type="domain" description="HTH cro/C1-type" evidence="3">
    <location>
        <begin position="5"/>
        <end position="59"/>
    </location>
</feature>
<dbReference type="PROSITE" id="PS50943">
    <property type="entry name" value="HTH_CROC1"/>
    <property type="match status" value="1"/>
</dbReference>
<evidence type="ECO:0000259" key="3">
    <source>
        <dbReference type="PROSITE" id="PS50943"/>
    </source>
</evidence>
<reference evidence="4 5" key="1">
    <citation type="submission" date="2014-06" db="EMBL/GenBank/DDBJ databases">
        <title>Draft genome sequence of Paenibacillus sp. MSt1.</title>
        <authorList>
            <person name="Aw Y.K."/>
            <person name="Ong K.S."/>
            <person name="Gan H.M."/>
            <person name="Lee S.M."/>
        </authorList>
    </citation>
    <scope>NUCLEOTIDE SEQUENCE [LARGE SCALE GENOMIC DNA]</scope>
    <source>
        <strain evidence="4 5">MSt1</strain>
    </source>
</reference>
<name>A0A081NZ71_9BACL</name>
<dbReference type="SUPFAM" id="SSF47413">
    <property type="entry name" value="lambda repressor-like DNA-binding domains"/>
    <property type="match status" value="1"/>
</dbReference>
<dbReference type="RefSeq" id="WP_036687715.1">
    <property type="nucleotide sequence ID" value="NZ_JNVM01000020.1"/>
</dbReference>
<dbReference type="CDD" id="cd00093">
    <property type="entry name" value="HTH_XRE"/>
    <property type="match status" value="1"/>
</dbReference>
<dbReference type="PANTHER" id="PTHR46558">
    <property type="entry name" value="TRACRIPTIONAL REGULATORY PROTEIN-RELATED-RELATED"/>
    <property type="match status" value="1"/>
</dbReference>
<keyword evidence="1" id="KW-0238">DNA-binding</keyword>
<evidence type="ECO:0000313" key="5">
    <source>
        <dbReference type="Proteomes" id="UP000028123"/>
    </source>
</evidence>
<dbReference type="GO" id="GO:0003677">
    <property type="term" value="F:DNA binding"/>
    <property type="evidence" value="ECO:0007669"/>
    <property type="project" value="UniProtKB-KW"/>
</dbReference>
<protein>
    <submittedName>
        <fullName evidence="4">XRE family transcriptional regulator</fullName>
    </submittedName>
</protein>
<feature type="compositionally biased region" description="Basic and acidic residues" evidence="2">
    <location>
        <begin position="73"/>
        <end position="85"/>
    </location>
</feature>
<dbReference type="Proteomes" id="UP000028123">
    <property type="component" value="Unassembled WGS sequence"/>
</dbReference>